<keyword evidence="6 10" id="KW-0653">Protein transport</keyword>
<evidence type="ECO:0000259" key="13">
    <source>
        <dbReference type="PROSITE" id="PS51196"/>
    </source>
</evidence>
<evidence type="ECO:0000256" key="6">
    <source>
        <dbReference type="ARBA" id="ARBA00022927"/>
    </source>
</evidence>
<evidence type="ECO:0000256" key="3">
    <source>
        <dbReference type="ARBA" id="ARBA00022490"/>
    </source>
</evidence>
<keyword evidence="9 10" id="KW-0472">Membrane</keyword>
<dbReference type="GO" id="GO:0065002">
    <property type="term" value="P:intracellular protein transmembrane transport"/>
    <property type="evidence" value="ECO:0007669"/>
    <property type="project" value="UniProtKB-UniRule"/>
</dbReference>
<evidence type="ECO:0000256" key="4">
    <source>
        <dbReference type="ARBA" id="ARBA00022741"/>
    </source>
</evidence>
<dbReference type="SUPFAM" id="SSF52540">
    <property type="entry name" value="P-loop containing nucleoside triphosphate hydrolases"/>
    <property type="match status" value="2"/>
</dbReference>
<dbReference type="PANTHER" id="PTHR30612">
    <property type="entry name" value="SECA INNER MEMBRANE COMPONENT OF SEC PROTEIN SECRETION SYSTEM"/>
    <property type="match status" value="1"/>
</dbReference>
<dbReference type="InterPro" id="IPR044722">
    <property type="entry name" value="SecA_SF2_C"/>
</dbReference>
<dbReference type="GO" id="GO:0043952">
    <property type="term" value="P:protein transport by the Sec complex"/>
    <property type="evidence" value="ECO:0007669"/>
    <property type="project" value="TreeGrafter"/>
</dbReference>
<evidence type="ECO:0000256" key="9">
    <source>
        <dbReference type="ARBA" id="ARBA00023136"/>
    </source>
</evidence>
<comment type="function">
    <text evidence="10">Part of the Sec protein translocase complex. Interacts with the SecYEG preprotein conducting channel. Has a central role in coupling the hydrolysis of ATP to the transfer of proteins into and across the cell membrane, serving as an ATP-driven molecular motor driving the stepwise translocation of polypeptide chains across the membrane.</text>
</comment>
<evidence type="ECO:0000313" key="14">
    <source>
        <dbReference type="EMBL" id="MBI3013794.1"/>
    </source>
</evidence>
<feature type="binding site" evidence="10">
    <location>
        <position position="114"/>
    </location>
    <ligand>
        <name>ATP</name>
        <dbReference type="ChEBI" id="CHEBI:30616"/>
    </ligand>
</feature>
<dbReference type="GO" id="GO:0008564">
    <property type="term" value="F:protein-exporting ATPase activity"/>
    <property type="evidence" value="ECO:0007669"/>
    <property type="project" value="UniProtKB-EC"/>
</dbReference>
<comment type="catalytic activity">
    <reaction evidence="10">
        <text>ATP + H2O + cellular proteinSide 1 = ADP + phosphate + cellular proteinSide 2.</text>
        <dbReference type="EC" id="7.4.2.8"/>
    </reaction>
</comment>
<evidence type="ECO:0000256" key="1">
    <source>
        <dbReference type="ARBA" id="ARBA00022448"/>
    </source>
</evidence>
<dbReference type="GO" id="GO:0005886">
    <property type="term" value="C:plasma membrane"/>
    <property type="evidence" value="ECO:0007669"/>
    <property type="project" value="UniProtKB-SubCell"/>
</dbReference>
<gene>
    <name evidence="10" type="primary">secA</name>
    <name evidence="14" type="ORF">HYY65_01725</name>
</gene>
<evidence type="ECO:0000256" key="8">
    <source>
        <dbReference type="ARBA" id="ARBA00023010"/>
    </source>
</evidence>
<evidence type="ECO:0000313" key="15">
    <source>
        <dbReference type="Proteomes" id="UP000741360"/>
    </source>
</evidence>
<organism evidence="14 15">
    <name type="scientific">Tectimicrobiota bacterium</name>
    <dbReference type="NCBI Taxonomy" id="2528274"/>
    <lineage>
        <taxon>Bacteria</taxon>
        <taxon>Pseudomonadati</taxon>
        <taxon>Nitrospinota/Tectimicrobiota group</taxon>
        <taxon>Candidatus Tectimicrobiota</taxon>
    </lineage>
</organism>
<proteinExistence type="inferred from homology"/>
<dbReference type="GO" id="GO:0017038">
    <property type="term" value="P:protein import"/>
    <property type="evidence" value="ECO:0007669"/>
    <property type="project" value="InterPro"/>
</dbReference>
<feature type="domain" description="SecA family profile" evidence="13">
    <location>
        <begin position="30"/>
        <end position="620"/>
    </location>
</feature>
<dbReference type="Pfam" id="PF07517">
    <property type="entry name" value="SecA_DEAD"/>
    <property type="match status" value="1"/>
</dbReference>
<dbReference type="PANTHER" id="PTHR30612:SF0">
    <property type="entry name" value="CHLOROPLAST PROTEIN-TRANSPORTING ATPASE"/>
    <property type="match status" value="1"/>
</dbReference>
<comment type="subcellular location">
    <subcellularLocation>
        <location evidence="10">Cell membrane</location>
        <topology evidence="10">Peripheral membrane protein</topology>
        <orientation evidence="10">Cytoplasmic side</orientation>
    </subcellularLocation>
    <subcellularLocation>
        <location evidence="10">Cytoplasm</location>
    </subcellularLocation>
    <text evidence="10">Distribution is 50-50.</text>
</comment>
<feature type="binding site" evidence="10">
    <location>
        <position position="542"/>
    </location>
    <ligand>
        <name>ATP</name>
        <dbReference type="ChEBI" id="CHEBI:30616"/>
    </ligand>
</feature>
<keyword evidence="3 10" id="KW-0963">Cytoplasm</keyword>
<reference evidence="14" key="1">
    <citation type="submission" date="2020-07" db="EMBL/GenBank/DDBJ databases">
        <title>Huge and variable diversity of episymbiotic CPR bacteria and DPANN archaea in groundwater ecosystems.</title>
        <authorList>
            <person name="He C.Y."/>
            <person name="Keren R."/>
            <person name="Whittaker M."/>
            <person name="Farag I.F."/>
            <person name="Doudna J."/>
            <person name="Cate J.H.D."/>
            <person name="Banfield J.F."/>
        </authorList>
    </citation>
    <scope>NUCLEOTIDE SEQUENCE</scope>
    <source>
        <strain evidence="14">NC_groundwater_717_Ag_S-0.2um_59_8</strain>
    </source>
</reference>
<sequence length="663" mass="73845">MSSALLGTELTRGAYPERADPRIGRLDQFGARAVGGIVRWAKPRLQPPVRIIAAVAAHEPSVTGLSDEQIRETCRDLRVRLRREGFREDLVGRSFALVREVGSRTLGQRHFDVQLIGGWVLLNGMVAEMETGEGKTLTATLAASTAALAGIPVHIITVNDYLASRDAEWMGPIYGALGLSVGVIKHGLDPDARRAAYACDVAYCTNKEITFDYLKDRIVLGRQSGRIRLHLERLYGEQARMRRLLMRGLHYAIVDEADSVLIDEARTPLIIAGAVKSEQELHVYQAALSLAAQLEQERDFILDGPERNIRLTPEGEARLEEMARVLGGVWIGRHTREDLVRQALVAQRLFQRDKHYLVRDGKVEIIDEYTGRVMPDRSWEHGLHQIVEAKEDCPLTDRQDPLARISYQRFFRRYLRLSGMTGTAREVAGELWSVYRLPVISVPTNRPIHRHPYRDRVYLTAEEKWEAIVKKIAEIHKTGRPVLVGSRSVSASEHLSGLLTSAGLSHQVLNARQDQEEAEIIARAGEQGRITVATNMAGRGTDIRLGPGVADLGGLHVIATERHDARRIDRQLFGRCGRQGDPGSYQAILSLEDEIVSLGGGRFWPRLAAATGSKGSPPAQPVANFAVRRAQRAAERLHSRIRRDLLKMDQMLGSSLAFTGRIE</sequence>
<keyword evidence="5 10" id="KW-0067">ATP-binding</keyword>
<comment type="similarity">
    <text evidence="10">Belongs to the SecA family.</text>
</comment>
<keyword evidence="1 10" id="KW-0813">Transport</keyword>
<dbReference type="FunFam" id="3.40.50.300:FF:000429">
    <property type="entry name" value="Preprotein translocase subunit SecA"/>
    <property type="match status" value="1"/>
</dbReference>
<accession>A0A932LZD9</accession>
<evidence type="ECO:0000256" key="5">
    <source>
        <dbReference type="ARBA" id="ARBA00022840"/>
    </source>
</evidence>
<dbReference type="PRINTS" id="PR00906">
    <property type="entry name" value="SECA"/>
</dbReference>
<dbReference type="CDD" id="cd17928">
    <property type="entry name" value="DEXDc_SecA"/>
    <property type="match status" value="1"/>
</dbReference>
<protein>
    <recommendedName>
        <fullName evidence="10">Protein translocase subunit SecA</fullName>
        <ecNumber evidence="10">7.4.2.8</ecNumber>
    </recommendedName>
</protein>
<feature type="binding site" evidence="10">
    <location>
        <begin position="132"/>
        <end position="136"/>
    </location>
    <ligand>
        <name>ATP</name>
        <dbReference type="ChEBI" id="CHEBI:30616"/>
    </ligand>
</feature>
<dbReference type="InterPro" id="IPR027417">
    <property type="entry name" value="P-loop_NTPase"/>
</dbReference>
<evidence type="ECO:0000256" key="7">
    <source>
        <dbReference type="ARBA" id="ARBA00022967"/>
    </source>
</evidence>
<evidence type="ECO:0000256" key="10">
    <source>
        <dbReference type="HAMAP-Rule" id="MF_01382"/>
    </source>
</evidence>
<keyword evidence="2 10" id="KW-1003">Cell membrane</keyword>
<feature type="domain" description="Helicase ATP-binding" evidence="11">
    <location>
        <begin position="116"/>
        <end position="294"/>
    </location>
</feature>
<name>A0A932LZD9_UNCTE</name>
<keyword evidence="7 10" id="KW-1278">Translocase</keyword>
<dbReference type="Gene3D" id="3.90.1440.10">
    <property type="entry name" value="SecA, preprotein cross-linking domain"/>
    <property type="match status" value="1"/>
</dbReference>
<keyword evidence="8 10" id="KW-0811">Translocation</keyword>
<evidence type="ECO:0000259" key="12">
    <source>
        <dbReference type="PROSITE" id="PS51194"/>
    </source>
</evidence>
<dbReference type="InterPro" id="IPR011130">
    <property type="entry name" value="SecA_preprotein_X-link_dom"/>
</dbReference>
<dbReference type="InterPro" id="IPR001650">
    <property type="entry name" value="Helicase_C-like"/>
</dbReference>
<dbReference type="Gene3D" id="3.40.50.300">
    <property type="entry name" value="P-loop containing nucleotide triphosphate hydrolases"/>
    <property type="match status" value="2"/>
</dbReference>
<dbReference type="InterPro" id="IPR020937">
    <property type="entry name" value="SecA_CS"/>
</dbReference>
<dbReference type="Proteomes" id="UP000741360">
    <property type="component" value="Unassembled WGS sequence"/>
</dbReference>
<dbReference type="SMART" id="SM00957">
    <property type="entry name" value="SecA_DEAD"/>
    <property type="match status" value="1"/>
</dbReference>
<dbReference type="Pfam" id="PF01043">
    <property type="entry name" value="SecA_PP_bind"/>
    <property type="match status" value="1"/>
</dbReference>
<dbReference type="InterPro" id="IPR000185">
    <property type="entry name" value="SecA"/>
</dbReference>
<dbReference type="EC" id="7.4.2.8" evidence="10"/>
<comment type="caution">
    <text evidence="14">The sequence shown here is derived from an EMBL/GenBank/DDBJ whole genome shotgun (WGS) entry which is preliminary data.</text>
</comment>
<keyword evidence="4 10" id="KW-0547">Nucleotide-binding</keyword>
<dbReference type="PROSITE" id="PS51194">
    <property type="entry name" value="HELICASE_CTER"/>
    <property type="match status" value="1"/>
</dbReference>
<dbReference type="AlphaFoldDB" id="A0A932LZD9"/>
<feature type="domain" description="Helicase C-terminal" evidence="12">
    <location>
        <begin position="453"/>
        <end position="626"/>
    </location>
</feature>
<dbReference type="InterPro" id="IPR014018">
    <property type="entry name" value="SecA_motor_DEAD"/>
</dbReference>
<dbReference type="InterPro" id="IPR036670">
    <property type="entry name" value="SecA_X-link_sf"/>
</dbReference>
<dbReference type="SUPFAM" id="SSF81767">
    <property type="entry name" value="Pre-protein crosslinking domain of SecA"/>
    <property type="match status" value="1"/>
</dbReference>
<dbReference type="InterPro" id="IPR011115">
    <property type="entry name" value="SecA_DEAD"/>
</dbReference>
<evidence type="ECO:0000256" key="2">
    <source>
        <dbReference type="ARBA" id="ARBA00022475"/>
    </source>
</evidence>
<dbReference type="PROSITE" id="PS51196">
    <property type="entry name" value="SECA_MOTOR_DEAD"/>
    <property type="match status" value="1"/>
</dbReference>
<dbReference type="GO" id="GO:0005524">
    <property type="term" value="F:ATP binding"/>
    <property type="evidence" value="ECO:0007669"/>
    <property type="project" value="UniProtKB-UniRule"/>
</dbReference>
<dbReference type="SMART" id="SM00958">
    <property type="entry name" value="SecA_PP_bind"/>
    <property type="match status" value="1"/>
</dbReference>
<dbReference type="GO" id="GO:0005829">
    <property type="term" value="C:cytosol"/>
    <property type="evidence" value="ECO:0007669"/>
    <property type="project" value="TreeGrafter"/>
</dbReference>
<dbReference type="HAMAP" id="MF_01382">
    <property type="entry name" value="SecA"/>
    <property type="match status" value="1"/>
</dbReference>
<dbReference type="InterPro" id="IPR014001">
    <property type="entry name" value="Helicase_ATP-bd"/>
</dbReference>
<dbReference type="EMBL" id="JACPSX010000031">
    <property type="protein sequence ID" value="MBI3013794.1"/>
    <property type="molecule type" value="Genomic_DNA"/>
</dbReference>
<dbReference type="GO" id="GO:0006605">
    <property type="term" value="P:protein targeting"/>
    <property type="evidence" value="ECO:0007669"/>
    <property type="project" value="UniProtKB-UniRule"/>
</dbReference>
<dbReference type="PROSITE" id="PS01312">
    <property type="entry name" value="SECA"/>
    <property type="match status" value="1"/>
</dbReference>
<dbReference type="Pfam" id="PF21090">
    <property type="entry name" value="P-loop_SecA"/>
    <property type="match status" value="2"/>
</dbReference>
<dbReference type="PROSITE" id="PS51192">
    <property type="entry name" value="HELICASE_ATP_BIND_1"/>
    <property type="match status" value="1"/>
</dbReference>
<dbReference type="GO" id="GO:0031522">
    <property type="term" value="C:cell envelope Sec protein transport complex"/>
    <property type="evidence" value="ECO:0007669"/>
    <property type="project" value="TreeGrafter"/>
</dbReference>
<evidence type="ECO:0000259" key="11">
    <source>
        <dbReference type="PROSITE" id="PS51192"/>
    </source>
</evidence>
<dbReference type="CDD" id="cd18803">
    <property type="entry name" value="SF2_C_secA"/>
    <property type="match status" value="1"/>
</dbReference>
<comment type="subunit">
    <text evidence="10">Monomer and homodimer. Part of the essential Sec protein translocation apparatus which comprises SecA, SecYEG and auxiliary proteins SecDF. Other proteins may also be involved.</text>
</comment>